<accession>A0A915J612</accession>
<evidence type="ECO:0000313" key="2">
    <source>
        <dbReference type="WBParaSite" id="nRc.2.0.1.t21886-RA"/>
    </source>
</evidence>
<name>A0A915J612_ROMCU</name>
<reference evidence="2" key="1">
    <citation type="submission" date="2022-11" db="UniProtKB">
        <authorList>
            <consortium name="WormBaseParasite"/>
        </authorList>
    </citation>
    <scope>IDENTIFICATION</scope>
</reference>
<protein>
    <submittedName>
        <fullName evidence="2">Uncharacterized protein</fullName>
    </submittedName>
</protein>
<sequence length="92" mass="10334">MYVNLNPVYFLKSLYTNPTVVVKKLSTKCALKRPTTPTRVWAWRPSPPNALRTVAPLVKRVVGAVGAKFRANVAPTDRTCWVRAALNPSERR</sequence>
<keyword evidence="1" id="KW-1185">Reference proteome</keyword>
<evidence type="ECO:0000313" key="1">
    <source>
        <dbReference type="Proteomes" id="UP000887565"/>
    </source>
</evidence>
<dbReference type="Proteomes" id="UP000887565">
    <property type="component" value="Unplaced"/>
</dbReference>
<proteinExistence type="predicted"/>
<dbReference type="WBParaSite" id="nRc.2.0.1.t21886-RA">
    <property type="protein sequence ID" value="nRc.2.0.1.t21886-RA"/>
    <property type="gene ID" value="nRc.2.0.1.g21886"/>
</dbReference>
<organism evidence="1 2">
    <name type="scientific">Romanomermis culicivorax</name>
    <name type="common">Nematode worm</name>
    <dbReference type="NCBI Taxonomy" id="13658"/>
    <lineage>
        <taxon>Eukaryota</taxon>
        <taxon>Metazoa</taxon>
        <taxon>Ecdysozoa</taxon>
        <taxon>Nematoda</taxon>
        <taxon>Enoplea</taxon>
        <taxon>Dorylaimia</taxon>
        <taxon>Mermithida</taxon>
        <taxon>Mermithoidea</taxon>
        <taxon>Mermithidae</taxon>
        <taxon>Romanomermis</taxon>
    </lineage>
</organism>
<dbReference type="AlphaFoldDB" id="A0A915J612"/>